<dbReference type="RefSeq" id="WP_075658919.1">
    <property type="nucleotide sequence ID" value="NZ_JABDSR010000001.1"/>
</dbReference>
<dbReference type="Proteomes" id="UP000187166">
    <property type="component" value="Unassembled WGS sequence"/>
</dbReference>
<dbReference type="Gene3D" id="2.60.200.20">
    <property type="match status" value="1"/>
</dbReference>
<dbReference type="AlphaFoldDB" id="A0A1U7LXX6"/>
<dbReference type="InterPro" id="IPR000253">
    <property type="entry name" value="FHA_dom"/>
</dbReference>
<dbReference type="PROSITE" id="PS50006">
    <property type="entry name" value="FHA_DOMAIN"/>
    <property type="match status" value="1"/>
</dbReference>
<dbReference type="InterPro" id="IPR008984">
    <property type="entry name" value="SMAD_FHA_dom_sf"/>
</dbReference>
<dbReference type="PANTHER" id="PTHR23308">
    <property type="entry name" value="NUCLEAR INHIBITOR OF PROTEIN PHOSPHATASE-1"/>
    <property type="match status" value="1"/>
</dbReference>
<dbReference type="STRING" id="1465756.BIV18_01295"/>
<accession>A0A1U7LXX6</accession>
<keyword evidence="2" id="KW-1185">Reference proteome</keyword>
<proteinExistence type="predicted"/>
<comment type="caution">
    <text evidence="1">The sequence shown here is derived from an EMBL/GenBank/DDBJ whole genome shotgun (WGS) entry which is preliminary data.</text>
</comment>
<reference evidence="1 2" key="1">
    <citation type="journal article" date="2016" name="Appl. Environ. Microbiol.">
        <title>Function and Phylogeny of Bacterial Butyryl Coenzyme A:Acetate Transferases and Their Diversity in the Proximal Colon of Swine.</title>
        <authorList>
            <person name="Trachsel J."/>
            <person name="Bayles D.O."/>
            <person name="Looft T."/>
            <person name="Levine U.Y."/>
            <person name="Allen H.K."/>
        </authorList>
    </citation>
    <scope>NUCLEOTIDE SEQUENCE [LARGE SCALE GENOMIC DNA]</scope>
    <source>
        <strain evidence="1 2">35-6-1</strain>
    </source>
</reference>
<organism evidence="1 2">
    <name type="scientific">Peptoniphilus porci</name>
    <dbReference type="NCBI Taxonomy" id="2652280"/>
    <lineage>
        <taxon>Bacteria</taxon>
        <taxon>Bacillati</taxon>
        <taxon>Bacillota</taxon>
        <taxon>Tissierellia</taxon>
        <taxon>Tissierellales</taxon>
        <taxon>Peptoniphilaceae</taxon>
        <taxon>Peptoniphilus</taxon>
    </lineage>
</organism>
<dbReference type="Pfam" id="PF00498">
    <property type="entry name" value="FHA"/>
    <property type="match status" value="1"/>
</dbReference>
<gene>
    <name evidence="1" type="ORF">BIV18_01295</name>
</gene>
<evidence type="ECO:0000313" key="2">
    <source>
        <dbReference type="Proteomes" id="UP000187166"/>
    </source>
</evidence>
<dbReference type="CDD" id="cd00060">
    <property type="entry name" value="FHA"/>
    <property type="match status" value="1"/>
</dbReference>
<dbReference type="SUPFAM" id="SSF49879">
    <property type="entry name" value="SMAD/FHA domain"/>
    <property type="match status" value="1"/>
</dbReference>
<protein>
    <submittedName>
        <fullName evidence="1">FHA domain-containing protein</fullName>
    </submittedName>
</protein>
<dbReference type="EMBL" id="MJIH01000001">
    <property type="protein sequence ID" value="OLR64275.1"/>
    <property type="molecule type" value="Genomic_DNA"/>
</dbReference>
<evidence type="ECO:0000313" key="1">
    <source>
        <dbReference type="EMBL" id="OLR64275.1"/>
    </source>
</evidence>
<accession>A0A848RDT9</accession>
<dbReference type="SMART" id="SM00240">
    <property type="entry name" value="FHA"/>
    <property type="match status" value="1"/>
</dbReference>
<dbReference type="InterPro" id="IPR050923">
    <property type="entry name" value="Cell_Proc_Reg/RNA_Proc"/>
</dbReference>
<name>A0A1U7LXX6_9FIRM</name>
<sequence length="146" mass="16934">MFELISQVLRYVFIILIYLFIFSILRLMYLDVKSMTSGGESLDDAYLKVVNRLDSLNFKMQEYYVIDGDITLGRSSRNDVVIKDKFVSKNHLKILDKNQVYYIEDLGSANGTFLNGVKIEPNELIELQNNDKIGVGFIQFIFVDKR</sequence>